<dbReference type="PANTHER" id="PTHR42735:SF6">
    <property type="entry name" value="SPHINGOSINE-1-PHOSPHATE LYASE 1"/>
    <property type="match status" value="1"/>
</dbReference>
<dbReference type="GO" id="GO:0030149">
    <property type="term" value="P:sphingolipid catabolic process"/>
    <property type="evidence" value="ECO:0007669"/>
    <property type="project" value="TreeGrafter"/>
</dbReference>
<dbReference type="GO" id="GO:0005783">
    <property type="term" value="C:endoplasmic reticulum"/>
    <property type="evidence" value="ECO:0007669"/>
    <property type="project" value="TreeGrafter"/>
</dbReference>
<evidence type="ECO:0000256" key="3">
    <source>
        <dbReference type="ARBA" id="ARBA00023239"/>
    </source>
</evidence>
<dbReference type="FunFam" id="3.90.1150.10:FF:000247">
    <property type="entry name" value="Sphingosine phosphate lyase, putative"/>
    <property type="match status" value="1"/>
</dbReference>
<protein>
    <submittedName>
        <fullName evidence="4">(California timema) hypothetical protein</fullName>
    </submittedName>
</protein>
<organism evidence="4">
    <name type="scientific">Timema californicum</name>
    <name type="common">California timema</name>
    <name type="synonym">Walking stick</name>
    <dbReference type="NCBI Taxonomy" id="61474"/>
    <lineage>
        <taxon>Eukaryota</taxon>
        <taxon>Metazoa</taxon>
        <taxon>Ecdysozoa</taxon>
        <taxon>Arthropoda</taxon>
        <taxon>Hexapoda</taxon>
        <taxon>Insecta</taxon>
        <taxon>Pterygota</taxon>
        <taxon>Neoptera</taxon>
        <taxon>Polyneoptera</taxon>
        <taxon>Phasmatodea</taxon>
        <taxon>Timematodea</taxon>
        <taxon>Timematoidea</taxon>
        <taxon>Timematidae</taxon>
        <taxon>Timema</taxon>
    </lineage>
</organism>
<dbReference type="PANTHER" id="PTHR42735">
    <property type="match status" value="1"/>
</dbReference>
<dbReference type="Gene3D" id="3.90.1150.10">
    <property type="entry name" value="Aspartate Aminotransferase, domain 1"/>
    <property type="match status" value="1"/>
</dbReference>
<dbReference type="SUPFAM" id="SSF53383">
    <property type="entry name" value="PLP-dependent transferases"/>
    <property type="match status" value="1"/>
</dbReference>
<proteinExistence type="predicted"/>
<comment type="cofactor">
    <cofactor evidence="1">
        <name>pyridoxal 5'-phosphate</name>
        <dbReference type="ChEBI" id="CHEBI:597326"/>
    </cofactor>
</comment>
<name>A0A7R9PDI4_TIMCA</name>
<dbReference type="FunFam" id="6.10.140.2150:FF:000001">
    <property type="entry name" value="Sphingosine-1-phosphate lyase 1"/>
    <property type="match status" value="1"/>
</dbReference>
<keyword evidence="2" id="KW-0663">Pyridoxal phosphate</keyword>
<evidence type="ECO:0000313" key="4">
    <source>
        <dbReference type="EMBL" id="CAD7578988.1"/>
    </source>
</evidence>
<dbReference type="GO" id="GO:0016020">
    <property type="term" value="C:membrane"/>
    <property type="evidence" value="ECO:0007669"/>
    <property type="project" value="GOC"/>
</dbReference>
<evidence type="ECO:0000256" key="2">
    <source>
        <dbReference type="ARBA" id="ARBA00022898"/>
    </source>
</evidence>
<sequence length="149" mass="16776">MVSFGLNGYVDATKKIVETTKRIDKRLREIDGLFIFGSPATSVIAIGSKVFHIYRLSDALTTRGWNLNPLQYPEGIHLCVTYMHTMNGVADRFIADVEEEVALIMKDPGKEVDGKLAMYGMAQKIPDRSIVGDFTRFFLDSMYYTPANQ</sequence>
<dbReference type="InterPro" id="IPR015424">
    <property type="entry name" value="PyrdxlP-dep_Trfase"/>
</dbReference>
<dbReference type="GO" id="GO:0008117">
    <property type="term" value="F:sphinganine-1-phosphate aldolase activity"/>
    <property type="evidence" value="ECO:0007669"/>
    <property type="project" value="TreeGrafter"/>
</dbReference>
<dbReference type="Gene3D" id="6.10.140.2150">
    <property type="match status" value="1"/>
</dbReference>
<keyword evidence="3" id="KW-0456">Lyase</keyword>
<dbReference type="EMBL" id="OE189382">
    <property type="protein sequence ID" value="CAD7578988.1"/>
    <property type="molecule type" value="Genomic_DNA"/>
</dbReference>
<reference evidence="4" key="1">
    <citation type="submission" date="2020-11" db="EMBL/GenBank/DDBJ databases">
        <authorList>
            <person name="Tran Van P."/>
        </authorList>
    </citation>
    <scope>NUCLEOTIDE SEQUENCE</scope>
</reference>
<accession>A0A7R9PDI4</accession>
<dbReference type="AlphaFoldDB" id="A0A7R9PDI4"/>
<evidence type="ECO:0000256" key="1">
    <source>
        <dbReference type="ARBA" id="ARBA00001933"/>
    </source>
</evidence>
<gene>
    <name evidence="4" type="ORF">TCMB3V08_LOCUS11525</name>
</gene>
<dbReference type="InterPro" id="IPR050477">
    <property type="entry name" value="GrpII_AminoAcid_Decarb"/>
</dbReference>
<dbReference type="InterPro" id="IPR015422">
    <property type="entry name" value="PyrdxlP-dep_Trfase_small"/>
</dbReference>